<evidence type="ECO:0000256" key="1">
    <source>
        <dbReference type="SAM" id="SignalP"/>
    </source>
</evidence>
<dbReference type="InterPro" id="IPR000914">
    <property type="entry name" value="SBP_5_dom"/>
</dbReference>
<accession>A0A7W8DLQ4</accession>
<gene>
    <name evidence="3" type="ORF">HNQ65_004168</name>
</gene>
<keyword evidence="4" id="KW-1185">Reference proteome</keyword>
<dbReference type="Proteomes" id="UP000590740">
    <property type="component" value="Unassembled WGS sequence"/>
</dbReference>
<feature type="signal peptide" evidence="1">
    <location>
        <begin position="1"/>
        <end position="24"/>
    </location>
</feature>
<name>A0A7W8DLQ4_9BACT</name>
<organism evidence="3 4">
    <name type="scientific">Prosthecobacter vanneervenii</name>
    <dbReference type="NCBI Taxonomy" id="48466"/>
    <lineage>
        <taxon>Bacteria</taxon>
        <taxon>Pseudomonadati</taxon>
        <taxon>Verrucomicrobiota</taxon>
        <taxon>Verrucomicrobiia</taxon>
        <taxon>Verrucomicrobiales</taxon>
        <taxon>Verrucomicrobiaceae</taxon>
        <taxon>Prosthecobacter</taxon>
    </lineage>
</organism>
<sequence length="686" mass="79475">MKLFVPRSLLAFSAALLLGGALHAADFPPYDGTKEREAFWSFYNKKVLADLQGQEKDLPSLIAKEADAAKKAELETQLQTVRERLKKPEYFTFAKPEDIPADLKWENGMAEPEIGDPNAKKGGTMRLYILSFPPTLRVLGENSNSSFRGYQYDDVEMGLINLHPETGRVIPGIAKEWAVAPDNRTVYFRIDPDATFSDGTPIEADDFFNQFYMQLSEYPKNPFGNQWYSENYANITRYDARTLSISLTEPKPLAAYYVNTSPMSRRFYAEFGPDFEQRYQWRCRPTSGPYVIREEDIHFGRDIALSRVKDWWARDKKFTRYRFNVDHIVYRVVRLQEKVMELFRQGEIDVEELMMGIPEYWYERMEIPEVHKGYIQKTKFYNIWPGSHAGLWLNCAMPPLNNKDVRLGLSYATNYQKVIDFDLRGDFQRLTCFSKGFPLIGDPPITARPFDVEKAREHFAKAGYTKLGNDGVLVNDKGERLSLTILHRKTEIVQRVMQRLKEEALKAGLEYKLEGLESTAYFQKATQKKHQIASVAFSVTPPIPDHYQAWHSKDALMEDGKTPRPNTNNLSCFADPRMDKFCEDERHATTIEEIRKASWGADQIIYDEAPWIPAYEQNYYRCAYWRWVKWPEKTFNVAVSELPMSNHVHWIDEDVKRETEAAMRSGKSFPETDLVFDQNLKAGGAK</sequence>
<feature type="domain" description="Solute-binding protein family 5" evidence="2">
    <location>
        <begin position="169"/>
        <end position="549"/>
    </location>
</feature>
<keyword evidence="1" id="KW-0732">Signal</keyword>
<proteinExistence type="predicted"/>
<evidence type="ECO:0000259" key="2">
    <source>
        <dbReference type="Pfam" id="PF00496"/>
    </source>
</evidence>
<dbReference type="GO" id="GO:0015833">
    <property type="term" value="P:peptide transport"/>
    <property type="evidence" value="ECO:0007669"/>
    <property type="project" value="TreeGrafter"/>
</dbReference>
<dbReference type="CDD" id="cd08497">
    <property type="entry name" value="MbnE-like"/>
    <property type="match status" value="1"/>
</dbReference>
<dbReference type="InterPro" id="IPR039424">
    <property type="entry name" value="SBP_5"/>
</dbReference>
<protein>
    <submittedName>
        <fullName evidence="3">Microcin C transport system substrate-binding protein</fullName>
    </submittedName>
</protein>
<dbReference type="SUPFAM" id="SSF53850">
    <property type="entry name" value="Periplasmic binding protein-like II"/>
    <property type="match status" value="1"/>
</dbReference>
<evidence type="ECO:0000313" key="4">
    <source>
        <dbReference type="Proteomes" id="UP000590740"/>
    </source>
</evidence>
<reference evidence="3 4" key="1">
    <citation type="submission" date="2020-08" db="EMBL/GenBank/DDBJ databases">
        <title>Genomic Encyclopedia of Type Strains, Phase IV (KMG-IV): sequencing the most valuable type-strain genomes for metagenomic binning, comparative biology and taxonomic classification.</title>
        <authorList>
            <person name="Goeker M."/>
        </authorList>
    </citation>
    <scope>NUCLEOTIDE SEQUENCE [LARGE SCALE GENOMIC DNA]</scope>
    <source>
        <strain evidence="3 4">DSM 12252</strain>
    </source>
</reference>
<dbReference type="PANTHER" id="PTHR30290">
    <property type="entry name" value="PERIPLASMIC BINDING COMPONENT OF ABC TRANSPORTER"/>
    <property type="match status" value="1"/>
</dbReference>
<dbReference type="Pfam" id="PF00496">
    <property type="entry name" value="SBP_bac_5"/>
    <property type="match status" value="1"/>
</dbReference>
<comment type="caution">
    <text evidence="3">The sequence shown here is derived from an EMBL/GenBank/DDBJ whole genome shotgun (WGS) entry which is preliminary data.</text>
</comment>
<dbReference type="Gene3D" id="3.10.105.10">
    <property type="entry name" value="Dipeptide-binding Protein, Domain 3"/>
    <property type="match status" value="1"/>
</dbReference>
<dbReference type="Gene3D" id="3.40.190.10">
    <property type="entry name" value="Periplasmic binding protein-like II"/>
    <property type="match status" value="1"/>
</dbReference>
<dbReference type="AlphaFoldDB" id="A0A7W8DLQ4"/>
<dbReference type="GO" id="GO:1904680">
    <property type="term" value="F:peptide transmembrane transporter activity"/>
    <property type="evidence" value="ECO:0007669"/>
    <property type="project" value="TreeGrafter"/>
</dbReference>
<feature type="chain" id="PRO_5031288804" evidence="1">
    <location>
        <begin position="25"/>
        <end position="686"/>
    </location>
</feature>
<dbReference type="EMBL" id="JACHIG010000010">
    <property type="protein sequence ID" value="MBB5034563.1"/>
    <property type="molecule type" value="Genomic_DNA"/>
</dbReference>
<evidence type="ECO:0000313" key="3">
    <source>
        <dbReference type="EMBL" id="MBB5034563.1"/>
    </source>
</evidence>
<dbReference type="RefSeq" id="WP_184342490.1">
    <property type="nucleotide sequence ID" value="NZ_JACHIG010000010.1"/>
</dbReference>